<dbReference type="Pfam" id="PF02879">
    <property type="entry name" value="PGM_PMM_II"/>
    <property type="match status" value="1"/>
</dbReference>
<evidence type="ECO:0000256" key="1">
    <source>
        <dbReference type="ARBA" id="ARBA00001946"/>
    </source>
</evidence>
<evidence type="ECO:0000259" key="10">
    <source>
        <dbReference type="Pfam" id="PF02880"/>
    </source>
</evidence>
<dbReference type="Gene3D" id="3.30.310.50">
    <property type="entry name" value="Alpha-D-phosphohexomutase, C-terminal domain"/>
    <property type="match status" value="1"/>
</dbReference>
<dbReference type="Gene3D" id="3.40.120.10">
    <property type="entry name" value="Alpha-D-Glucose-1,6-Bisphosphate, subunit A, domain 3"/>
    <property type="match status" value="3"/>
</dbReference>
<dbReference type="Proteomes" id="UP000231252">
    <property type="component" value="Unassembled WGS sequence"/>
</dbReference>
<comment type="caution">
    <text evidence="11">The sequence shown here is derived from an EMBL/GenBank/DDBJ whole genome shotgun (WGS) entry which is preliminary data.</text>
</comment>
<accession>A0A2H0XCT6</accession>
<dbReference type="GO" id="GO:0016868">
    <property type="term" value="F:intramolecular phosphotransferase activity"/>
    <property type="evidence" value="ECO:0007669"/>
    <property type="project" value="InterPro"/>
</dbReference>
<dbReference type="InterPro" id="IPR005843">
    <property type="entry name" value="A-D-PHexomutase_C"/>
</dbReference>
<evidence type="ECO:0000313" key="12">
    <source>
        <dbReference type="Proteomes" id="UP000231252"/>
    </source>
</evidence>
<sequence length="467" mass="51067">MVKEIFRNYDIRGIYGKTLVDEDAFLIGKAFGSVLIRRGAKNCAVGYDNRLSSSALFSKYRDGLLSTGVDVIDLGECLTPLIKFYVYEKKLDAGTSLTASHNSAEYNGFKLMLQGAKPFFGDNILNLCNDIAKNNFVSGMGSIIKAHDLLDLYTDFLSKRFDFRGKGFKVALNCGNGTASNFAPKILRQLGVEVVEVNCTSDGSFPNGAPDPERHDFMQALEEKVVQEKCNLGFGLDGDSDRFGLVDEKGAHYESDKLMMLLAKHLLSEHPGGLICCDIKCSSSLVKLIKELGGVGKIIKTGYPYHIPEAQGEALFSGELSGHLFFGKKIGFYGLDDGIISSCMMLKVYNGKKFSDLMKEFPKLYHTAEVKINCADEVKMTAIEKIVRIAQGYARIKEVLTIDGVRGTTSGTGWFLLRASNTSPYIVARIEGASQQEVDQIKLLVAELLVSGGLSGEVIASAPIYFS</sequence>
<name>A0A2H0XCT6_UNCKA</name>
<dbReference type="Pfam" id="PF02878">
    <property type="entry name" value="PGM_PMM_I"/>
    <property type="match status" value="1"/>
</dbReference>
<keyword evidence="5" id="KW-0460">Magnesium</keyword>
<dbReference type="EMBL" id="PEYU01000101">
    <property type="protein sequence ID" value="PIS21969.1"/>
    <property type="molecule type" value="Genomic_DNA"/>
</dbReference>
<dbReference type="PANTHER" id="PTHR43771:SF2">
    <property type="entry name" value="PHOSPHOMANNOMUTASE_PHOSPHOGLUCOMUTASE"/>
    <property type="match status" value="1"/>
</dbReference>
<keyword evidence="3" id="KW-0597">Phosphoprotein</keyword>
<keyword evidence="4" id="KW-0479">Metal-binding</keyword>
<reference evidence="12" key="1">
    <citation type="submission" date="2017-09" db="EMBL/GenBank/DDBJ databases">
        <title>Depth-based differentiation of microbial function through sediment-hosted aquifers and enrichment of novel symbionts in the deep terrestrial subsurface.</title>
        <authorList>
            <person name="Probst A.J."/>
            <person name="Ladd B."/>
            <person name="Jarett J.K."/>
            <person name="Geller-Mcgrath D.E."/>
            <person name="Sieber C.M.K."/>
            <person name="Emerson J.B."/>
            <person name="Anantharaman K."/>
            <person name="Thomas B.C."/>
            <person name="Malmstrom R."/>
            <person name="Stieglmeier M."/>
            <person name="Klingl A."/>
            <person name="Woyke T."/>
            <person name="Ryan C.M."/>
            <person name="Banfield J.F."/>
        </authorList>
    </citation>
    <scope>NUCLEOTIDE SEQUENCE [LARGE SCALE GENOMIC DNA]</scope>
</reference>
<dbReference type="SUPFAM" id="SSF55957">
    <property type="entry name" value="Phosphoglucomutase, C-terminal domain"/>
    <property type="match status" value="1"/>
</dbReference>
<feature type="domain" description="Alpha-D-phosphohexomutase alpha/beta/alpha" evidence="10">
    <location>
        <begin position="255"/>
        <end position="364"/>
    </location>
</feature>
<evidence type="ECO:0000259" key="8">
    <source>
        <dbReference type="Pfam" id="PF02878"/>
    </source>
</evidence>
<evidence type="ECO:0000256" key="3">
    <source>
        <dbReference type="ARBA" id="ARBA00022553"/>
    </source>
</evidence>
<dbReference type="PRINTS" id="PR00509">
    <property type="entry name" value="PGMPMM"/>
</dbReference>
<proteinExistence type="inferred from homology"/>
<dbReference type="CDD" id="cd03089">
    <property type="entry name" value="PMM_PGM"/>
    <property type="match status" value="1"/>
</dbReference>
<comment type="cofactor">
    <cofactor evidence="1">
        <name>Mg(2+)</name>
        <dbReference type="ChEBI" id="CHEBI:18420"/>
    </cofactor>
</comment>
<dbReference type="InterPro" id="IPR005844">
    <property type="entry name" value="A-D-PHexomutase_a/b/a-I"/>
</dbReference>
<evidence type="ECO:0000313" key="11">
    <source>
        <dbReference type="EMBL" id="PIS21969.1"/>
    </source>
</evidence>
<dbReference type="InterPro" id="IPR016055">
    <property type="entry name" value="A-D-PHexomutase_a/b/a-I/II/III"/>
</dbReference>
<dbReference type="SUPFAM" id="SSF53738">
    <property type="entry name" value="Phosphoglucomutase, first 3 domains"/>
    <property type="match status" value="3"/>
</dbReference>
<dbReference type="InterPro" id="IPR036900">
    <property type="entry name" value="A-D-PHexomutase_C_sf"/>
</dbReference>
<gene>
    <name evidence="11" type="ORF">COT50_04500</name>
</gene>
<feature type="domain" description="Alpha-D-phosphohexomutase C-terminal" evidence="7">
    <location>
        <begin position="369"/>
        <end position="447"/>
    </location>
</feature>
<feature type="domain" description="Alpha-D-phosphohexomutase alpha/beta/alpha" evidence="9">
    <location>
        <begin position="153"/>
        <end position="250"/>
    </location>
</feature>
<organism evidence="11 12">
    <name type="scientific">candidate division WWE3 bacterium CG08_land_8_20_14_0_20_41_10</name>
    <dbReference type="NCBI Taxonomy" id="1975085"/>
    <lineage>
        <taxon>Bacteria</taxon>
        <taxon>Katanobacteria</taxon>
    </lineage>
</organism>
<evidence type="ECO:0000256" key="6">
    <source>
        <dbReference type="ARBA" id="ARBA00023235"/>
    </source>
</evidence>
<dbReference type="Pfam" id="PF02880">
    <property type="entry name" value="PGM_PMM_III"/>
    <property type="match status" value="1"/>
</dbReference>
<keyword evidence="6" id="KW-0413">Isomerase</keyword>
<evidence type="ECO:0000256" key="2">
    <source>
        <dbReference type="ARBA" id="ARBA00010231"/>
    </source>
</evidence>
<dbReference type="InterPro" id="IPR005845">
    <property type="entry name" value="A-D-PHexomutase_a/b/a-II"/>
</dbReference>
<evidence type="ECO:0000256" key="5">
    <source>
        <dbReference type="ARBA" id="ARBA00022842"/>
    </source>
</evidence>
<evidence type="ECO:0000259" key="7">
    <source>
        <dbReference type="Pfam" id="PF00408"/>
    </source>
</evidence>
<dbReference type="InterPro" id="IPR005846">
    <property type="entry name" value="A-D-PHexomutase_a/b/a-III"/>
</dbReference>
<evidence type="ECO:0000256" key="4">
    <source>
        <dbReference type="ARBA" id="ARBA00022723"/>
    </source>
</evidence>
<dbReference type="GO" id="GO:0005975">
    <property type="term" value="P:carbohydrate metabolic process"/>
    <property type="evidence" value="ECO:0007669"/>
    <property type="project" value="InterPro"/>
</dbReference>
<dbReference type="PANTHER" id="PTHR43771">
    <property type="entry name" value="PHOSPHOMANNOMUTASE"/>
    <property type="match status" value="1"/>
</dbReference>
<feature type="domain" description="Alpha-D-phosphohexomutase alpha/beta/alpha" evidence="8">
    <location>
        <begin position="4"/>
        <end position="135"/>
    </location>
</feature>
<dbReference type="Pfam" id="PF00408">
    <property type="entry name" value="PGM_PMM_IV"/>
    <property type="match status" value="1"/>
</dbReference>
<dbReference type="InterPro" id="IPR005841">
    <property type="entry name" value="Alpha-D-phosphohexomutase_SF"/>
</dbReference>
<dbReference type="AlphaFoldDB" id="A0A2H0XCT6"/>
<protein>
    <submittedName>
        <fullName evidence="11">Phosphomannomutase</fullName>
    </submittedName>
</protein>
<dbReference type="GO" id="GO:0046872">
    <property type="term" value="F:metal ion binding"/>
    <property type="evidence" value="ECO:0007669"/>
    <property type="project" value="UniProtKB-KW"/>
</dbReference>
<evidence type="ECO:0000259" key="9">
    <source>
        <dbReference type="Pfam" id="PF02879"/>
    </source>
</evidence>
<comment type="similarity">
    <text evidence="2">Belongs to the phosphohexose mutase family.</text>
</comment>